<reference evidence="2 3" key="1">
    <citation type="submission" date="2018-10" db="EMBL/GenBank/DDBJ databases">
        <title>Genome assembly for a Yunnan-Guizhou Plateau 3E fish, Anabarilius grahami (Regan), and its evolutionary and genetic applications.</title>
        <authorList>
            <person name="Jiang W."/>
        </authorList>
    </citation>
    <scope>NUCLEOTIDE SEQUENCE [LARGE SCALE GENOMIC DNA]</scope>
    <source>
        <strain evidence="2">AG-KIZ</strain>
        <tissue evidence="2">Muscle</tissue>
    </source>
</reference>
<protein>
    <submittedName>
        <fullName evidence="2">Uncharacterized protein</fullName>
    </submittedName>
</protein>
<proteinExistence type="predicted"/>
<organism evidence="2 3">
    <name type="scientific">Anabarilius grahami</name>
    <name type="common">Kanglang fish</name>
    <name type="synonym">Barilius grahami</name>
    <dbReference type="NCBI Taxonomy" id="495550"/>
    <lineage>
        <taxon>Eukaryota</taxon>
        <taxon>Metazoa</taxon>
        <taxon>Chordata</taxon>
        <taxon>Craniata</taxon>
        <taxon>Vertebrata</taxon>
        <taxon>Euteleostomi</taxon>
        <taxon>Actinopterygii</taxon>
        <taxon>Neopterygii</taxon>
        <taxon>Teleostei</taxon>
        <taxon>Ostariophysi</taxon>
        <taxon>Cypriniformes</taxon>
        <taxon>Xenocyprididae</taxon>
        <taxon>Xenocypridinae</taxon>
        <taxon>Xenocypridinae incertae sedis</taxon>
        <taxon>Anabarilius</taxon>
    </lineage>
</organism>
<evidence type="ECO:0000256" key="1">
    <source>
        <dbReference type="SAM" id="MobiDB-lite"/>
    </source>
</evidence>
<comment type="caution">
    <text evidence="2">The sequence shown here is derived from an EMBL/GenBank/DDBJ whole genome shotgun (WGS) entry which is preliminary data.</text>
</comment>
<feature type="region of interest" description="Disordered" evidence="1">
    <location>
        <begin position="31"/>
        <end position="59"/>
    </location>
</feature>
<evidence type="ECO:0000313" key="3">
    <source>
        <dbReference type="Proteomes" id="UP000281406"/>
    </source>
</evidence>
<dbReference type="AlphaFoldDB" id="A0A3N0Z1L7"/>
<dbReference type="OrthoDB" id="10501598at2759"/>
<evidence type="ECO:0000313" key="2">
    <source>
        <dbReference type="EMBL" id="ROL52437.1"/>
    </source>
</evidence>
<gene>
    <name evidence="2" type="ORF">DPX16_6121</name>
</gene>
<feature type="compositionally biased region" description="Basic and acidic residues" evidence="1">
    <location>
        <begin position="33"/>
        <end position="42"/>
    </location>
</feature>
<dbReference type="Proteomes" id="UP000281406">
    <property type="component" value="Unassembled WGS sequence"/>
</dbReference>
<name>A0A3N0Z1L7_ANAGA</name>
<keyword evidence="3" id="KW-1185">Reference proteome</keyword>
<dbReference type="EMBL" id="RJVU01015592">
    <property type="protein sequence ID" value="ROL52437.1"/>
    <property type="molecule type" value="Genomic_DNA"/>
</dbReference>
<sequence length="101" mass="11290">MRDERDTQEQRDFYYATDECFRFYRSRVSDAPGHPRDVKENIIHQTRPPSSIAPWSSSDAHVPTVGTFGGGQGAAFCWLAAVNSEVNGEKDDLRAWVAVSA</sequence>
<feature type="compositionally biased region" description="Polar residues" evidence="1">
    <location>
        <begin position="43"/>
        <end position="59"/>
    </location>
</feature>
<accession>A0A3N0Z1L7</accession>